<evidence type="ECO:0000313" key="2">
    <source>
        <dbReference type="Proteomes" id="UP000305673"/>
    </source>
</evidence>
<geneLocation type="plasmid" evidence="1 2">
    <name>pPR12A203</name>
</geneLocation>
<evidence type="ECO:0000313" key="1">
    <source>
        <dbReference type="EMBL" id="QKK21068.1"/>
    </source>
</evidence>
<gene>
    <name evidence="1" type="ORF">FFM53_032070</name>
</gene>
<dbReference type="Proteomes" id="UP000305673">
    <property type="component" value="Plasmid pPR12A203"/>
</dbReference>
<dbReference type="RefSeq" id="WP_163925772.1">
    <property type="nucleotide sequence ID" value="NZ_CP054024.1"/>
</dbReference>
<keyword evidence="1" id="KW-0614">Plasmid</keyword>
<protein>
    <submittedName>
        <fullName evidence="1">Uncharacterized protein</fullName>
    </submittedName>
</protein>
<name>A0ABX6PR28_9HYPH</name>
<reference evidence="1 2" key="1">
    <citation type="submission" date="2020-05" db="EMBL/GenBank/DDBJ databases">
        <title>Genome sequences of pea root nodulating Rhizobium spp.</title>
        <authorList>
            <person name="Rahi P."/>
        </authorList>
    </citation>
    <scope>NUCLEOTIDE SEQUENCE [LARGE SCALE GENOMIC DNA]</scope>
    <source>
        <strain evidence="2">JKLM 12A2</strain>
        <plasmid evidence="1 2">pPR12A203</plasmid>
    </source>
</reference>
<accession>A0ABX6PR28</accession>
<keyword evidence="2" id="KW-1185">Reference proteome</keyword>
<sequence length="133" mass="14899">MEDPNRKSYFLPFCESPAEEAFLEARIADYKLLPRSGVLFGSGLLLNLQVEHKPYRLDFLANEWLLIDNRFRCIDATSCCPGSPESSWLAGMRQKQHAHCRSAAFERVAGYALARDVAPRKTSETSASSSSLL</sequence>
<organism evidence="1 2">
    <name type="scientific">Rhizobium indicum</name>
    <dbReference type="NCBI Taxonomy" id="2583231"/>
    <lineage>
        <taxon>Bacteria</taxon>
        <taxon>Pseudomonadati</taxon>
        <taxon>Pseudomonadota</taxon>
        <taxon>Alphaproteobacteria</taxon>
        <taxon>Hyphomicrobiales</taxon>
        <taxon>Rhizobiaceae</taxon>
        <taxon>Rhizobium/Agrobacterium group</taxon>
        <taxon>Rhizobium</taxon>
    </lineage>
</organism>
<proteinExistence type="predicted"/>
<dbReference type="EMBL" id="CP054024">
    <property type="protein sequence ID" value="QKK21068.1"/>
    <property type="molecule type" value="Genomic_DNA"/>
</dbReference>